<dbReference type="Proteomes" id="UP000694844">
    <property type="component" value="Chromosome 8"/>
</dbReference>
<organism evidence="3 4">
    <name type="scientific">Crassostrea virginica</name>
    <name type="common">Eastern oyster</name>
    <dbReference type="NCBI Taxonomy" id="6565"/>
    <lineage>
        <taxon>Eukaryota</taxon>
        <taxon>Metazoa</taxon>
        <taxon>Spiralia</taxon>
        <taxon>Lophotrochozoa</taxon>
        <taxon>Mollusca</taxon>
        <taxon>Bivalvia</taxon>
        <taxon>Autobranchia</taxon>
        <taxon>Pteriomorphia</taxon>
        <taxon>Ostreida</taxon>
        <taxon>Ostreoidea</taxon>
        <taxon>Ostreidae</taxon>
        <taxon>Crassostrea</taxon>
    </lineage>
</organism>
<accession>A0A8B8B5I6</accession>
<evidence type="ECO:0000259" key="2">
    <source>
        <dbReference type="SMART" id="SM00225"/>
    </source>
</evidence>
<gene>
    <name evidence="4" type="primary">LOC111107503</name>
</gene>
<dbReference type="PANTHER" id="PTHR22744:SF17">
    <property type="entry name" value="BTB DOMAIN-CONTAINING PROTEIN"/>
    <property type="match status" value="1"/>
</dbReference>
<dbReference type="SMART" id="SM00225">
    <property type="entry name" value="BTB"/>
    <property type="match status" value="1"/>
</dbReference>
<dbReference type="InterPro" id="IPR011333">
    <property type="entry name" value="SKP1/BTB/POZ_sf"/>
</dbReference>
<dbReference type="PANTHER" id="PTHR22744">
    <property type="entry name" value="HELIX LOOP HELIX PROTEIN 21-RELATED"/>
    <property type="match status" value="1"/>
</dbReference>
<keyword evidence="3" id="KW-1185">Reference proteome</keyword>
<dbReference type="Gene3D" id="3.30.710.10">
    <property type="entry name" value="Potassium Channel Kv1.1, Chain A"/>
    <property type="match status" value="1"/>
</dbReference>
<evidence type="ECO:0000256" key="1">
    <source>
        <dbReference type="SAM" id="MobiDB-lite"/>
    </source>
</evidence>
<dbReference type="SUPFAM" id="SSF54695">
    <property type="entry name" value="POZ domain"/>
    <property type="match status" value="1"/>
</dbReference>
<evidence type="ECO:0000313" key="3">
    <source>
        <dbReference type="Proteomes" id="UP000694844"/>
    </source>
</evidence>
<dbReference type="Pfam" id="PF00651">
    <property type="entry name" value="BTB"/>
    <property type="match status" value="1"/>
</dbReference>
<evidence type="ECO:0000313" key="4">
    <source>
        <dbReference type="RefSeq" id="XP_022298436.1"/>
    </source>
</evidence>
<protein>
    <submittedName>
        <fullName evidence="4">Uncharacterized protein LOC111107503</fullName>
    </submittedName>
</protein>
<proteinExistence type="predicted"/>
<dbReference type="InterPro" id="IPR000210">
    <property type="entry name" value="BTB/POZ_dom"/>
</dbReference>
<dbReference type="KEGG" id="cvn:111107503"/>
<feature type="domain" description="BTB" evidence="2">
    <location>
        <begin position="33"/>
        <end position="130"/>
    </location>
</feature>
<dbReference type="AlphaFoldDB" id="A0A8B8B5I6"/>
<feature type="region of interest" description="Disordered" evidence="1">
    <location>
        <begin position="1"/>
        <end position="24"/>
    </location>
</feature>
<dbReference type="GeneID" id="111107503"/>
<name>A0A8B8B5I6_CRAVI</name>
<dbReference type="OrthoDB" id="407567at2759"/>
<sequence length="224" mass="25828">MNTYNNGNRLRVGRKNGEQTRAKGFTPYDEETTNVVFRVDDTSMHLSRGTFMQASPELRKMLNSNGKEKQAQITLPEKSYEEVFLFLRCISLREFVKLDEESIDVVLPLAHEYQVKATLQKCKDWLLTEIKFIVGEVTGHTKETQEKQLLRLVTFHTKITFTSGHSKKVVFTSGHPHKKRLPVVTRHKVVITSGHLSQSSVYLWSPLPQQRLPLVTSHSSDYLW</sequence>
<dbReference type="RefSeq" id="XP_022298436.1">
    <property type="nucleotide sequence ID" value="XM_022442728.1"/>
</dbReference>
<reference evidence="4" key="1">
    <citation type="submission" date="2025-08" db="UniProtKB">
        <authorList>
            <consortium name="RefSeq"/>
        </authorList>
    </citation>
    <scope>IDENTIFICATION</scope>
    <source>
        <tissue evidence="4">Whole sample</tissue>
    </source>
</reference>